<keyword evidence="1" id="KW-1133">Transmembrane helix</keyword>
<keyword evidence="3" id="KW-1185">Reference proteome</keyword>
<protein>
    <submittedName>
        <fullName evidence="2">Uncharacterized protein</fullName>
    </submittedName>
</protein>
<accession>A0ABD2V6G2</accession>
<evidence type="ECO:0000256" key="1">
    <source>
        <dbReference type="SAM" id="Phobius"/>
    </source>
</evidence>
<proteinExistence type="predicted"/>
<reference evidence="2 3" key="1">
    <citation type="submission" date="2024-05" db="EMBL/GenBank/DDBJ databases">
        <title>De novo assembly of an allotetraploid wild potato.</title>
        <authorList>
            <person name="Hosaka A.J."/>
        </authorList>
    </citation>
    <scope>NUCLEOTIDE SEQUENCE [LARGE SCALE GENOMIC DNA]</scope>
    <source>
        <tissue evidence="2">Young leaves</tissue>
    </source>
</reference>
<dbReference type="AlphaFoldDB" id="A0ABD2V6G2"/>
<sequence length="191" mass="21185">MTTAIGRKAAPARNVVAFRSYQSQAETLVKTYLLADPFIPYTSVFAGIFACKMVYDLCQLISSFYFRTYTTLTKIQRTEWNNRGMSTVHAIFISAVSTYFAFWSNLFSDQNPDGLLITRSSPLSTFALGNKDGSGIDTCNASVSGTSIINYLLSMFCGFISIFASLLEILGSFFLLQKITDCCFLYVPVSL</sequence>
<feature type="transmembrane region" description="Helical" evidence="1">
    <location>
        <begin position="151"/>
        <end position="176"/>
    </location>
</feature>
<organism evidence="2 3">
    <name type="scientific">Solanum stoloniferum</name>
    <dbReference type="NCBI Taxonomy" id="62892"/>
    <lineage>
        <taxon>Eukaryota</taxon>
        <taxon>Viridiplantae</taxon>
        <taxon>Streptophyta</taxon>
        <taxon>Embryophyta</taxon>
        <taxon>Tracheophyta</taxon>
        <taxon>Spermatophyta</taxon>
        <taxon>Magnoliopsida</taxon>
        <taxon>eudicotyledons</taxon>
        <taxon>Gunneridae</taxon>
        <taxon>Pentapetalae</taxon>
        <taxon>asterids</taxon>
        <taxon>lamiids</taxon>
        <taxon>Solanales</taxon>
        <taxon>Solanaceae</taxon>
        <taxon>Solanoideae</taxon>
        <taxon>Solaneae</taxon>
        <taxon>Solanum</taxon>
    </lineage>
</organism>
<keyword evidence="1" id="KW-0812">Transmembrane</keyword>
<feature type="transmembrane region" description="Helical" evidence="1">
    <location>
        <begin position="38"/>
        <end position="66"/>
    </location>
</feature>
<evidence type="ECO:0000313" key="2">
    <source>
        <dbReference type="EMBL" id="KAL3376747.1"/>
    </source>
</evidence>
<dbReference type="EMBL" id="JBJKTR010000002">
    <property type="protein sequence ID" value="KAL3376747.1"/>
    <property type="molecule type" value="Genomic_DNA"/>
</dbReference>
<feature type="transmembrane region" description="Helical" evidence="1">
    <location>
        <begin position="87"/>
        <end position="106"/>
    </location>
</feature>
<dbReference type="Proteomes" id="UP001627284">
    <property type="component" value="Unassembled WGS sequence"/>
</dbReference>
<keyword evidence="1" id="KW-0472">Membrane</keyword>
<gene>
    <name evidence="2" type="ORF">AABB24_003263</name>
</gene>
<evidence type="ECO:0000313" key="3">
    <source>
        <dbReference type="Proteomes" id="UP001627284"/>
    </source>
</evidence>
<comment type="caution">
    <text evidence="2">The sequence shown here is derived from an EMBL/GenBank/DDBJ whole genome shotgun (WGS) entry which is preliminary data.</text>
</comment>
<name>A0ABD2V6G2_9SOLN</name>